<sequence>MTSLDLGTPAHNASRLQSAITRVTLEGAPRPELEGLLQDCHDWLDEQPQDQFKDLRAARYLLYHNSRYQAKIQKRDARIADVERDCSVLKMELEKEREEIAKLEKELAEEQDIATKLHDELHLATTKCGDLEKMLDEERTIASAKYTDLECTAFEERDRFALLEKELEEDKARLKAECEEWRT</sequence>
<feature type="coiled-coil region" evidence="1">
    <location>
        <begin position="79"/>
        <end position="120"/>
    </location>
</feature>
<organism evidence="2">
    <name type="scientific">Ganoderma boninense</name>
    <dbReference type="NCBI Taxonomy" id="34458"/>
    <lineage>
        <taxon>Eukaryota</taxon>
        <taxon>Fungi</taxon>
        <taxon>Dikarya</taxon>
        <taxon>Basidiomycota</taxon>
        <taxon>Agaricomycotina</taxon>
        <taxon>Agaricomycetes</taxon>
        <taxon>Polyporales</taxon>
        <taxon>Polyporaceae</taxon>
        <taxon>Ganoderma</taxon>
    </lineage>
</organism>
<dbReference type="AlphaFoldDB" id="A0A5K1JSL3"/>
<evidence type="ECO:0000313" key="2">
    <source>
        <dbReference type="EMBL" id="VWO94863.1"/>
    </source>
</evidence>
<keyword evidence="1" id="KW-0175">Coiled coil</keyword>
<dbReference type="EMBL" id="LR724289">
    <property type="protein sequence ID" value="VWO94863.1"/>
    <property type="molecule type" value="Genomic_DNA"/>
</dbReference>
<proteinExistence type="predicted"/>
<gene>
    <name evidence="2" type="primary">G4NID8</name>
</gene>
<evidence type="ECO:0000256" key="1">
    <source>
        <dbReference type="SAM" id="Coils"/>
    </source>
</evidence>
<protein>
    <submittedName>
        <fullName evidence="2">Uncharacterized protein</fullName>
    </submittedName>
</protein>
<reference evidence="2" key="1">
    <citation type="submission" date="2019-10" db="EMBL/GenBank/DDBJ databases">
        <authorList>
            <person name="Nor Muhammad N."/>
        </authorList>
    </citation>
    <scope>NUCLEOTIDE SEQUENCE</scope>
</reference>
<accession>A0A5K1JSL3</accession>
<name>A0A5K1JSL3_9APHY</name>